<keyword evidence="6 8" id="KW-1133">Transmembrane helix</keyword>
<dbReference type="Proteomes" id="UP000501926">
    <property type="component" value="Chromosome"/>
</dbReference>
<gene>
    <name evidence="11" type="primary">arnT</name>
    <name evidence="12" type="synonym">arnT_1</name>
    <name evidence="11" type="ORF">KsCSTR_19690</name>
    <name evidence="12" type="ORF">KSMBR1_0661</name>
    <name evidence="10" type="ORF">kuste3484</name>
</gene>
<evidence type="ECO:0000256" key="5">
    <source>
        <dbReference type="ARBA" id="ARBA00022692"/>
    </source>
</evidence>
<dbReference type="GO" id="GO:0009103">
    <property type="term" value="P:lipopolysaccharide biosynthetic process"/>
    <property type="evidence" value="ECO:0007669"/>
    <property type="project" value="UniProtKB-ARBA"/>
</dbReference>
<protein>
    <submittedName>
        <fullName evidence="11">Undecaprenyl phosphate-alpha-4-amino-4-deoxy-L-arabinose arabinosyl transferase</fullName>
        <ecNumber evidence="11">2.4.2.43</ecNumber>
    </submittedName>
</protein>
<evidence type="ECO:0000259" key="9">
    <source>
        <dbReference type="Pfam" id="PF13231"/>
    </source>
</evidence>
<organism evidence="10">
    <name type="scientific">Kuenenia stuttgartiensis</name>
    <dbReference type="NCBI Taxonomy" id="174633"/>
    <lineage>
        <taxon>Bacteria</taxon>
        <taxon>Pseudomonadati</taxon>
        <taxon>Planctomycetota</taxon>
        <taxon>Candidatus Brocadiia</taxon>
        <taxon>Candidatus Brocadiales</taxon>
        <taxon>Candidatus Brocadiaceae</taxon>
        <taxon>Candidatus Kuenenia</taxon>
    </lineage>
</organism>
<dbReference type="RefSeq" id="WP_099324050.1">
    <property type="nucleotide sequence ID" value="NZ_CP049055.1"/>
</dbReference>
<dbReference type="EMBL" id="LT934425">
    <property type="protein sequence ID" value="SOH03175.1"/>
    <property type="molecule type" value="Genomic_DNA"/>
</dbReference>
<evidence type="ECO:0000256" key="8">
    <source>
        <dbReference type="SAM" id="Phobius"/>
    </source>
</evidence>
<feature type="transmembrane region" description="Helical" evidence="8">
    <location>
        <begin position="6"/>
        <end position="25"/>
    </location>
</feature>
<dbReference type="GO" id="GO:0010041">
    <property type="term" value="P:response to iron(III) ion"/>
    <property type="evidence" value="ECO:0007669"/>
    <property type="project" value="TreeGrafter"/>
</dbReference>
<dbReference type="CAZy" id="GT83">
    <property type="family name" value="Glycosyltransferase Family 83"/>
</dbReference>
<dbReference type="PANTHER" id="PTHR33908:SF3">
    <property type="entry name" value="UNDECAPRENYL PHOSPHATE-ALPHA-4-AMINO-4-DEOXY-L-ARABINOSE ARABINOSYL TRANSFERASE"/>
    <property type="match status" value="1"/>
</dbReference>
<dbReference type="Proteomes" id="UP000221734">
    <property type="component" value="Chromosome Kuenenia_stuttgartiensis_MBR1"/>
</dbReference>
<accession>Q1Q2L4</accession>
<evidence type="ECO:0000256" key="4">
    <source>
        <dbReference type="ARBA" id="ARBA00022679"/>
    </source>
</evidence>
<evidence type="ECO:0000313" key="14">
    <source>
        <dbReference type="Proteomes" id="UP000501926"/>
    </source>
</evidence>
<dbReference type="PANTHER" id="PTHR33908">
    <property type="entry name" value="MANNOSYLTRANSFERASE YKCB-RELATED"/>
    <property type="match status" value="1"/>
</dbReference>
<evidence type="ECO:0000256" key="3">
    <source>
        <dbReference type="ARBA" id="ARBA00022676"/>
    </source>
</evidence>
<reference evidence="10" key="1">
    <citation type="journal article" date="2006" name="Nature">
        <title>Deciphering the evolution and metabolism of an anammox bacterium from a community genome.</title>
        <authorList>
            <person name="Strous M."/>
            <person name="Pelletier E."/>
            <person name="Mangenot S."/>
            <person name="Rattei T."/>
            <person name="Lehner A."/>
            <person name="Taylor M.W."/>
            <person name="Horn M."/>
            <person name="Daims H."/>
            <person name="Bartol-Mavel D."/>
            <person name="Wincker P."/>
            <person name="Barbe V."/>
            <person name="Fonknechten N."/>
            <person name="Vallenet D."/>
            <person name="Segurens B."/>
            <person name="Schenowitz-Truong C."/>
            <person name="Medigue C."/>
            <person name="Collingro A."/>
            <person name="Snel B."/>
            <person name="Dutilh B.E."/>
            <person name="OpDenCamp H.J.M."/>
            <person name="vanDerDrift C."/>
            <person name="Cirpus I."/>
            <person name="vanDePas-Schoonen K.T."/>
            <person name="Harhangi H.R."/>
            <person name="vanNiftrik L."/>
            <person name="Schmid M."/>
            <person name="Keltjens J."/>
            <person name="vanDeVossenberg J."/>
            <person name="Kartal B."/>
            <person name="Meier H."/>
            <person name="Frishman D."/>
            <person name="Huynen M.A."/>
            <person name="Mewes H."/>
            <person name="Weissenbach J."/>
            <person name="Jetten M.S.M."/>
            <person name="Wagner M."/>
            <person name="LePaslier D."/>
        </authorList>
    </citation>
    <scope>NUCLEOTIDE SEQUENCE</scope>
</reference>
<feature type="transmembrane region" description="Helical" evidence="8">
    <location>
        <begin position="262"/>
        <end position="287"/>
    </location>
</feature>
<dbReference type="OrthoDB" id="9815691at2"/>
<evidence type="ECO:0000313" key="11">
    <source>
        <dbReference type="EMBL" id="QII11348.1"/>
    </source>
</evidence>
<feature type="transmembrane region" description="Helical" evidence="8">
    <location>
        <begin position="299"/>
        <end position="316"/>
    </location>
</feature>
<evidence type="ECO:0000256" key="6">
    <source>
        <dbReference type="ARBA" id="ARBA00022989"/>
    </source>
</evidence>
<dbReference type="InterPro" id="IPR038731">
    <property type="entry name" value="RgtA/B/C-like"/>
</dbReference>
<proteinExistence type="predicted"/>
<feature type="transmembrane region" description="Helical" evidence="8">
    <location>
        <begin position="384"/>
        <end position="403"/>
    </location>
</feature>
<evidence type="ECO:0000256" key="7">
    <source>
        <dbReference type="ARBA" id="ARBA00023136"/>
    </source>
</evidence>
<feature type="transmembrane region" description="Helical" evidence="8">
    <location>
        <begin position="91"/>
        <end position="109"/>
    </location>
</feature>
<reference evidence="12" key="3">
    <citation type="submission" date="2017-10" db="EMBL/GenBank/DDBJ databases">
        <authorList>
            <person name="Banno H."/>
            <person name="Chua N.-H."/>
        </authorList>
    </citation>
    <scope>NUCLEOTIDE SEQUENCE [LARGE SCALE GENOMIC DNA]</scope>
    <source>
        <strain evidence="12">Kuenenia_mbr1_ru-nijmegen</strain>
    </source>
</reference>
<reference evidence="11 14" key="5">
    <citation type="submission" date="2020-02" db="EMBL/GenBank/DDBJ databases">
        <title>Newly sequenced genome of strain CSTR1 showed variability in Candidatus Kuenenia stuttgartiensis genomes.</title>
        <authorList>
            <person name="Ding C."/>
            <person name="Adrian L."/>
        </authorList>
    </citation>
    <scope>NUCLEOTIDE SEQUENCE [LARGE SCALE GENOMIC DNA]</scope>
    <source>
        <strain evidence="11 14">CSTR1</strain>
    </source>
</reference>
<feature type="transmembrane region" description="Helical" evidence="8">
    <location>
        <begin position="171"/>
        <end position="201"/>
    </location>
</feature>
<keyword evidence="2" id="KW-1003">Cell membrane</keyword>
<evidence type="ECO:0000313" key="13">
    <source>
        <dbReference type="Proteomes" id="UP000221734"/>
    </source>
</evidence>
<feature type="transmembrane region" description="Helical" evidence="8">
    <location>
        <begin position="140"/>
        <end position="159"/>
    </location>
</feature>
<keyword evidence="3 11" id="KW-0328">Glycosyltransferase</keyword>
<feature type="domain" description="Glycosyltransferase RgtA/B/C/D-like" evidence="9">
    <location>
        <begin position="65"/>
        <end position="227"/>
    </location>
</feature>
<keyword evidence="4 11" id="KW-0808">Transferase</keyword>
<dbReference type="EMBL" id="CP049055">
    <property type="protein sequence ID" value="QII11348.1"/>
    <property type="molecule type" value="Genomic_DNA"/>
</dbReference>
<dbReference type="GO" id="GO:0005886">
    <property type="term" value="C:plasma membrane"/>
    <property type="evidence" value="ECO:0007669"/>
    <property type="project" value="UniProtKB-SubCell"/>
</dbReference>
<keyword evidence="7 8" id="KW-0472">Membrane</keyword>
<keyword evidence="13" id="KW-1185">Reference proteome</keyword>
<reference evidence="10" key="2">
    <citation type="submission" date="2006-01" db="EMBL/GenBank/DDBJ databases">
        <authorList>
            <person name="Genoscope"/>
        </authorList>
    </citation>
    <scope>NUCLEOTIDE SEQUENCE</scope>
</reference>
<dbReference type="Pfam" id="PF13231">
    <property type="entry name" value="PMT_2"/>
    <property type="match status" value="1"/>
</dbReference>
<dbReference type="InterPro" id="IPR050297">
    <property type="entry name" value="LipidA_mod_glycosyltrf_83"/>
</dbReference>
<reference evidence="13" key="4">
    <citation type="submission" date="2017-10" db="EMBL/GenBank/DDBJ databases">
        <authorList>
            <person name="Frank J."/>
        </authorList>
    </citation>
    <scope>NUCLEOTIDE SEQUENCE [LARGE SCALE GENOMIC DNA]</scope>
</reference>
<evidence type="ECO:0000313" key="12">
    <source>
        <dbReference type="EMBL" id="SOH03175.1"/>
    </source>
</evidence>
<name>Q1Q2L4_KUEST</name>
<dbReference type="EMBL" id="CT573071">
    <property type="protein sequence ID" value="CAJ74247.1"/>
    <property type="molecule type" value="Genomic_DNA"/>
</dbReference>
<feature type="transmembrane region" description="Helical" evidence="8">
    <location>
        <begin position="322"/>
        <end position="343"/>
    </location>
</feature>
<comment type="subcellular location">
    <subcellularLocation>
        <location evidence="1">Cell membrane</location>
        <topology evidence="1">Multi-pass membrane protein</topology>
    </subcellularLocation>
</comment>
<dbReference type="GO" id="GO:0103015">
    <property type="term" value="F:4-amino-4-deoxy-L-arabinose transferase activity"/>
    <property type="evidence" value="ECO:0007669"/>
    <property type="project" value="UniProtKB-EC"/>
</dbReference>
<dbReference type="KEGG" id="kst:KSMBR1_0661"/>
<feature type="transmembrane region" description="Helical" evidence="8">
    <location>
        <begin position="355"/>
        <end position="378"/>
    </location>
</feature>
<evidence type="ECO:0000256" key="2">
    <source>
        <dbReference type="ARBA" id="ARBA00022475"/>
    </source>
</evidence>
<feature type="transmembrane region" description="Helical" evidence="8">
    <location>
        <begin position="415"/>
        <end position="437"/>
    </location>
</feature>
<feature type="transmembrane region" description="Helical" evidence="8">
    <location>
        <begin position="213"/>
        <end position="234"/>
    </location>
</feature>
<evidence type="ECO:0000256" key="1">
    <source>
        <dbReference type="ARBA" id="ARBA00004651"/>
    </source>
</evidence>
<sequence>MNKTTINIRLLTVILVLFLSFLFLFNTGKRDFWAPDEPRYAQVSKEMRDSGNFILPQLNSEPYPHKPPLLFWMINLFSVPFGKITHLSARLPSALAGVGCCLILFNFARNVFHNTRIGLLSALILATSIKFLWMTHRAAFDVLLTFFVMAALFSFYKGYKEAGNKGRYYTLFYIFMALGTLTKGPVGFLLPFLVVVAYLSLKRDIKVLKETKPWIGGVLFAILVFSWVYLAGIYGGKEYTQQILFKQNIGRFADSFAHKRPLYYYFIHFPLNYFPWTIFIPGVVVYLFSREGRKRFQEVVFPAVWFVVIFFFFSIVSGKRDIYVLPLYPAASLIIAWFLNEFVEQFRDIRFRKTGYIPCYFISGLTIFLGFLLPLGIYKFRPEHIRLTIPFVLLLFAGGIIMLRFIKHSRILPFLFVLILLVFSLFTLSTLQVIPLLNQYKSAKEICDKANAAMKPGDQLAMYNFLRDTYLFYTNRNHMPVINDSEDLKKYMNSNERVFLFIRDKDFKKVSESQDIPIFVIARDSVGHREMLFVSNKDI</sequence>
<evidence type="ECO:0000313" key="10">
    <source>
        <dbReference type="EMBL" id="CAJ74247.1"/>
    </source>
</evidence>
<dbReference type="AlphaFoldDB" id="Q1Q2L4"/>
<dbReference type="EC" id="2.4.2.43" evidence="11"/>
<keyword evidence="5 8" id="KW-0812">Transmembrane</keyword>